<feature type="compositionally biased region" description="Low complexity" evidence="1">
    <location>
        <begin position="560"/>
        <end position="571"/>
    </location>
</feature>
<comment type="caution">
    <text evidence="2">The sequence shown here is derived from an EMBL/GenBank/DDBJ whole genome shotgun (WGS) entry which is preliminary data.</text>
</comment>
<keyword evidence="3" id="KW-1185">Reference proteome</keyword>
<protein>
    <recommendedName>
        <fullName evidence="4">Developmental regulatory protein wetA</fullName>
    </recommendedName>
</protein>
<feature type="compositionally biased region" description="Low complexity" evidence="1">
    <location>
        <begin position="163"/>
        <end position="183"/>
    </location>
</feature>
<proteinExistence type="predicted"/>
<reference evidence="2" key="1">
    <citation type="journal article" date="2023" name="Mol. Phylogenet. Evol.">
        <title>Genome-scale phylogeny and comparative genomics of the fungal order Sordariales.</title>
        <authorList>
            <person name="Hensen N."/>
            <person name="Bonometti L."/>
            <person name="Westerberg I."/>
            <person name="Brannstrom I.O."/>
            <person name="Guillou S."/>
            <person name="Cros-Aarteil S."/>
            <person name="Calhoun S."/>
            <person name="Haridas S."/>
            <person name="Kuo A."/>
            <person name="Mondo S."/>
            <person name="Pangilinan J."/>
            <person name="Riley R."/>
            <person name="LaButti K."/>
            <person name="Andreopoulos B."/>
            <person name="Lipzen A."/>
            <person name="Chen C."/>
            <person name="Yan M."/>
            <person name="Daum C."/>
            <person name="Ng V."/>
            <person name="Clum A."/>
            <person name="Steindorff A."/>
            <person name="Ohm R.A."/>
            <person name="Martin F."/>
            <person name="Silar P."/>
            <person name="Natvig D.O."/>
            <person name="Lalanne C."/>
            <person name="Gautier V."/>
            <person name="Ament-Velasquez S.L."/>
            <person name="Kruys A."/>
            <person name="Hutchinson M.I."/>
            <person name="Powell A.J."/>
            <person name="Barry K."/>
            <person name="Miller A.N."/>
            <person name="Grigoriev I.V."/>
            <person name="Debuchy R."/>
            <person name="Gladieux P."/>
            <person name="Hiltunen Thoren M."/>
            <person name="Johannesson H."/>
        </authorList>
    </citation>
    <scope>NUCLEOTIDE SEQUENCE</scope>
    <source>
        <strain evidence="2">PSN309</strain>
    </source>
</reference>
<feature type="region of interest" description="Disordered" evidence="1">
    <location>
        <begin position="295"/>
        <end position="320"/>
    </location>
</feature>
<feature type="compositionally biased region" description="Polar residues" evidence="1">
    <location>
        <begin position="550"/>
        <end position="559"/>
    </location>
</feature>
<name>A0AAN7AJ61_9PEZI</name>
<feature type="compositionally biased region" description="Gly residues" evidence="1">
    <location>
        <begin position="718"/>
        <end position="742"/>
    </location>
</feature>
<feature type="compositionally biased region" description="Basic residues" evidence="1">
    <location>
        <begin position="632"/>
        <end position="645"/>
    </location>
</feature>
<feature type="region of interest" description="Disordered" evidence="1">
    <location>
        <begin position="341"/>
        <end position="360"/>
    </location>
</feature>
<gene>
    <name evidence="2" type="ORF">QBC35DRAFT_513080</name>
</gene>
<sequence>MDHRLSRATRTNSFLSVQGCGTARRITVNNTPFFSFYKLTLLLQTWHFGATHKTGFPTMASGVEGGMSFFAAAGGGLPLGGNKETGSFYSHDIDDSGSTEFFDQFVMLDGSDSENTATDGLGGVTAGEAAGGLGQFCGASGFSISPQQLSSIDQCFPSPMGESGASSSSAHGANGGASSNGTHSTATAATAALSRQASMPLLAGSISSQAAARFAQQQPSVQQQSSQTLSSQQNRPNNLHRAASNINEYTIRPDIDISGLPYTASGFTSDAFCGGGGTLSDSELLKLEGLSMRSPRVDLPTSSASVPPSPSTLVNGSSPRKTGRLNNIYAKFKTKAAATFQGKSSKDIKQEPRTPGFSGSIMSTAQMMSSAKMASSPTRSTRPAHLNLSKAPMPLSPPLTSIMPGQTNLNGSGLSTGDFANESNDKFFDQLIRQQQIMATTTVNGTTGGGNMPHTPIQTPNLLDPTWSSLTNSGGPSFLNGTAAGTGRGTNWWDTDLMDTDLTLPASSLYTHPSHSLVSFEYPAPPGTEDSFSGGTNGHNPYLHMPQPRGPSSSVVNLHSSGGHSTSGSSSGDHRTSASARRHKPRAPSSGARHHNGYPPHHPNGLSPRKSRTASGGSSTLSGAAPTPTTPSKRHGHSQSLHRRSASSGSLVDPPHSNSNAIRKRKSWTDRRSSHSSSALHLPLTSGSSGSRSSARRTASCSDLGGAMSVSSNATTLVGGGTDRGAGAGGSGGGGGGGGGGFVNYTPNDRTLLMTGVAPSGSSKTKARREKQAKEEQRLFKEKLARAVEAAGGDLEKLRAVEEGMGFHG</sequence>
<reference evidence="2" key="2">
    <citation type="submission" date="2023-05" db="EMBL/GenBank/DDBJ databases">
        <authorList>
            <consortium name="Lawrence Berkeley National Laboratory"/>
            <person name="Steindorff A."/>
            <person name="Hensen N."/>
            <person name="Bonometti L."/>
            <person name="Westerberg I."/>
            <person name="Brannstrom I.O."/>
            <person name="Guillou S."/>
            <person name="Cros-Aarteil S."/>
            <person name="Calhoun S."/>
            <person name="Haridas S."/>
            <person name="Kuo A."/>
            <person name="Mondo S."/>
            <person name="Pangilinan J."/>
            <person name="Riley R."/>
            <person name="Labutti K."/>
            <person name="Andreopoulos B."/>
            <person name="Lipzen A."/>
            <person name="Chen C."/>
            <person name="Yanf M."/>
            <person name="Daum C."/>
            <person name="Ng V."/>
            <person name="Clum A."/>
            <person name="Ohm R."/>
            <person name="Martin F."/>
            <person name="Silar P."/>
            <person name="Natvig D."/>
            <person name="Lalanne C."/>
            <person name="Gautier V."/>
            <person name="Ament-Velasquez S.L."/>
            <person name="Kruys A."/>
            <person name="Hutchinson M.I."/>
            <person name="Powell A.J."/>
            <person name="Barry K."/>
            <person name="Miller A.N."/>
            <person name="Grigoriev I.V."/>
            <person name="Debuchy R."/>
            <person name="Gladieux P."/>
            <person name="Thoren M.H."/>
            <person name="Johannesson H."/>
        </authorList>
    </citation>
    <scope>NUCLEOTIDE SEQUENCE</scope>
    <source>
        <strain evidence="2">PSN309</strain>
    </source>
</reference>
<evidence type="ECO:0000313" key="3">
    <source>
        <dbReference type="Proteomes" id="UP001302126"/>
    </source>
</evidence>
<feature type="region of interest" description="Disordered" evidence="1">
    <location>
        <begin position="214"/>
        <end position="237"/>
    </location>
</feature>
<dbReference type="Proteomes" id="UP001302126">
    <property type="component" value="Unassembled WGS sequence"/>
</dbReference>
<feature type="compositionally biased region" description="Low complexity" evidence="1">
    <location>
        <begin position="675"/>
        <end position="700"/>
    </location>
</feature>
<organism evidence="2 3">
    <name type="scientific">Podospora australis</name>
    <dbReference type="NCBI Taxonomy" id="1536484"/>
    <lineage>
        <taxon>Eukaryota</taxon>
        <taxon>Fungi</taxon>
        <taxon>Dikarya</taxon>
        <taxon>Ascomycota</taxon>
        <taxon>Pezizomycotina</taxon>
        <taxon>Sordariomycetes</taxon>
        <taxon>Sordariomycetidae</taxon>
        <taxon>Sordariales</taxon>
        <taxon>Podosporaceae</taxon>
        <taxon>Podospora</taxon>
    </lineage>
</organism>
<evidence type="ECO:0000313" key="2">
    <source>
        <dbReference type="EMBL" id="KAK4190626.1"/>
    </source>
</evidence>
<dbReference type="AlphaFoldDB" id="A0AAN7AJ61"/>
<feature type="region of interest" description="Disordered" evidence="1">
    <location>
        <begin position="153"/>
        <end position="183"/>
    </location>
</feature>
<feature type="compositionally biased region" description="Low complexity" evidence="1">
    <location>
        <begin position="299"/>
        <end position="314"/>
    </location>
</feature>
<dbReference type="EMBL" id="MU864364">
    <property type="protein sequence ID" value="KAK4190626.1"/>
    <property type="molecule type" value="Genomic_DNA"/>
</dbReference>
<feature type="compositionally biased region" description="Low complexity" evidence="1">
    <location>
        <begin position="214"/>
        <end position="233"/>
    </location>
</feature>
<evidence type="ECO:0000256" key="1">
    <source>
        <dbReference type="SAM" id="MobiDB-lite"/>
    </source>
</evidence>
<feature type="compositionally biased region" description="Polar residues" evidence="1">
    <location>
        <begin position="646"/>
        <end position="661"/>
    </location>
</feature>
<evidence type="ECO:0008006" key="4">
    <source>
        <dbReference type="Google" id="ProtNLM"/>
    </source>
</evidence>
<accession>A0AAN7AJ61</accession>
<feature type="compositionally biased region" description="Low complexity" evidence="1">
    <location>
        <begin position="613"/>
        <end position="627"/>
    </location>
</feature>
<feature type="compositionally biased region" description="Basic residues" evidence="1">
    <location>
        <begin position="580"/>
        <end position="596"/>
    </location>
</feature>
<feature type="region of interest" description="Disordered" evidence="1">
    <location>
        <begin position="521"/>
        <end position="776"/>
    </location>
</feature>